<dbReference type="Proteomes" id="UP000239263">
    <property type="component" value="Unassembled WGS sequence"/>
</dbReference>
<dbReference type="EMBL" id="MSCO01000002">
    <property type="protein sequence ID" value="PQJ84479.1"/>
    <property type="molecule type" value="Genomic_DNA"/>
</dbReference>
<reference evidence="1 2" key="1">
    <citation type="submission" date="2016-12" db="EMBL/GenBank/DDBJ databases">
        <title>Diversity of luminous bacteria.</title>
        <authorList>
            <person name="Yoshizawa S."/>
            <person name="Kogure K."/>
        </authorList>
    </citation>
    <scope>NUCLEOTIDE SEQUENCE [LARGE SCALE GENOMIC DNA]</scope>
    <source>
        <strain evidence="1 2">ATCC 33715</strain>
    </source>
</reference>
<dbReference type="AlphaFoldDB" id="A0A2S7X398"/>
<sequence length="90" mass="10566">MQKYFFLKMSEWSYENEYRIVYHKSNGKVRRINSNLDVVEVDESDIESIIIGSSVPPLRASRLTQLIKGRLPNAKVVVHQYKRAGWKLKI</sequence>
<proteinExistence type="predicted"/>
<organism evidence="1 2">
    <name type="scientific">Aliivibrio sifiae</name>
    <dbReference type="NCBI Taxonomy" id="566293"/>
    <lineage>
        <taxon>Bacteria</taxon>
        <taxon>Pseudomonadati</taxon>
        <taxon>Pseudomonadota</taxon>
        <taxon>Gammaproteobacteria</taxon>
        <taxon>Vibrionales</taxon>
        <taxon>Vibrionaceae</taxon>
        <taxon>Aliivibrio</taxon>
    </lineage>
</organism>
<protein>
    <submittedName>
        <fullName evidence="1">Uncharacterized protein</fullName>
    </submittedName>
</protein>
<name>A0A2S7X398_9GAMM</name>
<gene>
    <name evidence="1" type="ORF">BTO22_13195</name>
</gene>
<evidence type="ECO:0000313" key="2">
    <source>
        <dbReference type="Proteomes" id="UP000239263"/>
    </source>
</evidence>
<accession>A0A2S7X398</accession>
<evidence type="ECO:0000313" key="1">
    <source>
        <dbReference type="EMBL" id="PQJ84479.1"/>
    </source>
</evidence>
<comment type="caution">
    <text evidence="1">The sequence shown here is derived from an EMBL/GenBank/DDBJ whole genome shotgun (WGS) entry which is preliminary data.</text>
</comment>